<protein>
    <submittedName>
        <fullName evidence="2">Uncharacterized protein</fullName>
    </submittedName>
</protein>
<keyword evidence="3" id="KW-1185">Reference proteome</keyword>
<reference evidence="2" key="2">
    <citation type="submission" date="2020-09" db="EMBL/GenBank/DDBJ databases">
        <authorList>
            <person name="Sun Q."/>
            <person name="Zhou Y."/>
        </authorList>
    </citation>
    <scope>NUCLEOTIDE SEQUENCE</scope>
    <source>
        <strain evidence="2">CGMCC 1.12187</strain>
    </source>
</reference>
<accession>A0A917GM87</accession>
<feature type="compositionally biased region" description="Low complexity" evidence="1">
    <location>
        <begin position="45"/>
        <end position="58"/>
    </location>
</feature>
<evidence type="ECO:0000313" key="3">
    <source>
        <dbReference type="Proteomes" id="UP000638848"/>
    </source>
</evidence>
<name>A0A917GM87_9MICC</name>
<reference evidence="2" key="1">
    <citation type="journal article" date="2014" name="Int. J. Syst. Evol. Microbiol.">
        <title>Complete genome sequence of Corynebacterium casei LMG S-19264T (=DSM 44701T), isolated from a smear-ripened cheese.</title>
        <authorList>
            <consortium name="US DOE Joint Genome Institute (JGI-PGF)"/>
            <person name="Walter F."/>
            <person name="Albersmeier A."/>
            <person name="Kalinowski J."/>
            <person name="Ruckert C."/>
        </authorList>
    </citation>
    <scope>NUCLEOTIDE SEQUENCE</scope>
    <source>
        <strain evidence="2">CGMCC 1.12187</strain>
    </source>
</reference>
<dbReference type="AlphaFoldDB" id="A0A917GM87"/>
<dbReference type="Proteomes" id="UP000638848">
    <property type="component" value="Unassembled WGS sequence"/>
</dbReference>
<evidence type="ECO:0000256" key="1">
    <source>
        <dbReference type="SAM" id="MobiDB-lite"/>
    </source>
</evidence>
<proteinExistence type="predicted"/>
<feature type="region of interest" description="Disordered" evidence="1">
    <location>
        <begin position="39"/>
        <end position="86"/>
    </location>
</feature>
<organism evidence="2 3">
    <name type="scientific">Kocuria dechangensis</name>
    <dbReference type="NCBI Taxonomy" id="1176249"/>
    <lineage>
        <taxon>Bacteria</taxon>
        <taxon>Bacillati</taxon>
        <taxon>Actinomycetota</taxon>
        <taxon>Actinomycetes</taxon>
        <taxon>Micrococcales</taxon>
        <taxon>Micrococcaceae</taxon>
        <taxon>Kocuria</taxon>
    </lineage>
</organism>
<gene>
    <name evidence="2" type="ORF">GCM10011374_12010</name>
</gene>
<sequence length="127" mass="13354">MRSHLTCRVPGAEREAALLPARRDVVSVVAMVILRRRDTDGGGSASAARCSGARSLSSISTWASTGASRRRCRRGTTQKRDRAHTTASTAELLTQIIVAVLFFCARPASGREPPAQDAGVLGAPVGP</sequence>
<comment type="caution">
    <text evidence="2">The sequence shown here is derived from an EMBL/GenBank/DDBJ whole genome shotgun (WGS) entry which is preliminary data.</text>
</comment>
<evidence type="ECO:0000313" key="2">
    <source>
        <dbReference type="EMBL" id="GGG50974.1"/>
    </source>
</evidence>
<dbReference type="EMBL" id="BMEQ01000004">
    <property type="protein sequence ID" value="GGG50974.1"/>
    <property type="molecule type" value="Genomic_DNA"/>
</dbReference>
<feature type="compositionally biased region" description="Basic residues" evidence="1">
    <location>
        <begin position="68"/>
        <end position="77"/>
    </location>
</feature>